<dbReference type="Gene3D" id="3.40.960.10">
    <property type="entry name" value="VSR Endonuclease"/>
    <property type="match status" value="1"/>
</dbReference>
<organism evidence="1 2">
    <name type="scientific">Floridaenema aerugineum BLCC-F46</name>
    <dbReference type="NCBI Taxonomy" id="3153654"/>
    <lineage>
        <taxon>Bacteria</taxon>
        <taxon>Bacillati</taxon>
        <taxon>Cyanobacteriota</taxon>
        <taxon>Cyanophyceae</taxon>
        <taxon>Oscillatoriophycideae</taxon>
        <taxon>Aerosakkonematales</taxon>
        <taxon>Aerosakkonemataceae</taxon>
        <taxon>Floridanema</taxon>
        <taxon>Floridanema aerugineum</taxon>
    </lineage>
</organism>
<protein>
    <recommendedName>
        <fullName evidence="3">DUF559 domain-containing protein</fullName>
    </recommendedName>
</protein>
<comment type="caution">
    <text evidence="1">The sequence shown here is derived from an EMBL/GenBank/DDBJ whole genome shotgun (WGS) entry which is preliminary data.</text>
</comment>
<gene>
    <name evidence="1" type="ORF">ACE1CC_21010</name>
</gene>
<evidence type="ECO:0000313" key="1">
    <source>
        <dbReference type="EMBL" id="MFB2879341.1"/>
    </source>
</evidence>
<name>A0ABV4XAP2_9CYAN</name>
<keyword evidence="2" id="KW-1185">Reference proteome</keyword>
<dbReference type="RefSeq" id="WP_413272386.1">
    <property type="nucleotide sequence ID" value="NZ_JBHFNQ010000163.1"/>
</dbReference>
<evidence type="ECO:0008006" key="3">
    <source>
        <dbReference type="Google" id="ProtNLM"/>
    </source>
</evidence>
<dbReference type="Proteomes" id="UP001576774">
    <property type="component" value="Unassembled WGS sequence"/>
</dbReference>
<accession>A0ABV4XAP2</accession>
<proteinExistence type="predicted"/>
<evidence type="ECO:0000313" key="2">
    <source>
        <dbReference type="Proteomes" id="UP001576774"/>
    </source>
</evidence>
<reference evidence="1 2" key="1">
    <citation type="submission" date="2024-09" db="EMBL/GenBank/DDBJ databases">
        <title>Floridaenema gen nov. (Aerosakkonemataceae, Aerosakkonematales ord. nov., Cyanobacteria) from benthic tropical and subtropical fresh waters, with the description of four new species.</title>
        <authorList>
            <person name="Moretto J.A."/>
            <person name="Berthold D.E."/>
            <person name="Lefler F.W."/>
            <person name="Huang I.-S."/>
            <person name="Laughinghouse H. IV."/>
        </authorList>
    </citation>
    <scope>NUCLEOTIDE SEQUENCE [LARGE SCALE GENOMIC DNA]</scope>
    <source>
        <strain evidence="1 2">BLCC-F46</strain>
    </source>
</reference>
<sequence>MPGLQFKNPVLDFPYSVDFALFHKSGLSIDIEIDEPYVGNTKEPSHCIDSAKDDIRNKFFTAGNWVVVRFSEKQVVQYPQSCCQVIASVIARVTGDYSYLAQLENLPKLPSDLMWTTRQAKKWAKQNYRQTYLP</sequence>
<dbReference type="EMBL" id="JBHFNQ010000163">
    <property type="protein sequence ID" value="MFB2879341.1"/>
    <property type="molecule type" value="Genomic_DNA"/>
</dbReference>